<feature type="domain" description="EF-hand" evidence="21">
    <location>
        <begin position="212"/>
        <end position="247"/>
    </location>
</feature>
<keyword evidence="16" id="KW-0206">Cytoskeleton</keyword>
<dbReference type="STRING" id="37992.A0A4Z0YA42"/>
<dbReference type="Proteomes" id="UP000297716">
    <property type="component" value="Unassembled WGS sequence"/>
</dbReference>
<evidence type="ECO:0000256" key="7">
    <source>
        <dbReference type="ARBA" id="ARBA00022490"/>
    </source>
</evidence>
<comment type="caution">
    <text evidence="22">The sequence shown here is derived from an EMBL/GenBank/DDBJ whole genome shotgun (WGS) entry which is preliminary data.</text>
</comment>
<dbReference type="EMBL" id="SKBN01000186">
    <property type="protein sequence ID" value="TGJ81079.1"/>
    <property type="molecule type" value="Genomic_DNA"/>
</dbReference>
<dbReference type="PROSITE" id="PS00018">
    <property type="entry name" value="EF_HAND_1"/>
    <property type="match status" value="1"/>
</dbReference>
<comment type="similarity">
    <text evidence="4">Belongs to the END3 family.</text>
</comment>
<keyword evidence="15" id="KW-0009">Actin-binding</keyword>
<evidence type="ECO:0000259" key="20">
    <source>
        <dbReference type="PROSITE" id="PS50031"/>
    </source>
</evidence>
<dbReference type="GO" id="GO:0003779">
    <property type="term" value="F:actin binding"/>
    <property type="evidence" value="ECO:0007669"/>
    <property type="project" value="UniProtKB-KW"/>
</dbReference>
<protein>
    <recommendedName>
        <fullName evidence="18">Endocytosis protein 3</fullName>
    </recommendedName>
</protein>
<dbReference type="InterPro" id="IPR011992">
    <property type="entry name" value="EF-hand-dom_pair"/>
</dbReference>
<evidence type="ECO:0000256" key="12">
    <source>
        <dbReference type="ARBA" id="ARBA00022837"/>
    </source>
</evidence>
<evidence type="ECO:0000256" key="1">
    <source>
        <dbReference type="ARBA" id="ARBA00004125"/>
    </source>
</evidence>
<keyword evidence="13" id="KW-0175">Coiled coil</keyword>
<dbReference type="GO" id="GO:0010008">
    <property type="term" value="C:endosome membrane"/>
    <property type="evidence" value="ECO:0007669"/>
    <property type="project" value="UniProtKB-SubCell"/>
</dbReference>
<comment type="subunit">
    <text evidence="5">Component of the PAN1 actin cytoskeleton-regulatory complex.</text>
</comment>
<organism evidence="22 23">
    <name type="scientific">Xylaria hypoxylon</name>
    <dbReference type="NCBI Taxonomy" id="37992"/>
    <lineage>
        <taxon>Eukaryota</taxon>
        <taxon>Fungi</taxon>
        <taxon>Dikarya</taxon>
        <taxon>Ascomycota</taxon>
        <taxon>Pezizomycotina</taxon>
        <taxon>Sordariomycetes</taxon>
        <taxon>Xylariomycetidae</taxon>
        <taxon>Xylariales</taxon>
        <taxon>Xylariaceae</taxon>
        <taxon>Xylaria</taxon>
    </lineage>
</organism>
<dbReference type="CDD" id="cd00052">
    <property type="entry name" value="EH"/>
    <property type="match status" value="1"/>
</dbReference>
<dbReference type="InterPro" id="IPR018247">
    <property type="entry name" value="EF_Hand_1_Ca_BS"/>
</dbReference>
<dbReference type="GO" id="GO:0005509">
    <property type="term" value="F:calcium ion binding"/>
    <property type="evidence" value="ECO:0007669"/>
    <property type="project" value="InterPro"/>
</dbReference>
<evidence type="ECO:0000256" key="16">
    <source>
        <dbReference type="ARBA" id="ARBA00023212"/>
    </source>
</evidence>
<feature type="region of interest" description="Disordered" evidence="19">
    <location>
        <begin position="476"/>
        <end position="496"/>
    </location>
</feature>
<comment type="subcellular location">
    <subcellularLocation>
        <location evidence="3">Cell membrane</location>
        <topology evidence="3">Peripheral membrane protein</topology>
        <orientation evidence="3">Cytoplasmic side</orientation>
    </subcellularLocation>
    <subcellularLocation>
        <location evidence="2">Cytoplasm</location>
        <location evidence="2">Cytoskeleton</location>
        <location evidence="2">Actin patch</location>
    </subcellularLocation>
    <subcellularLocation>
        <location evidence="1">Endosome membrane</location>
        <topology evidence="1">Peripheral membrane protein</topology>
        <orientation evidence="1">Cytoplasmic side</orientation>
    </subcellularLocation>
</comment>
<dbReference type="GO" id="GO:0030479">
    <property type="term" value="C:actin cortical patch"/>
    <property type="evidence" value="ECO:0007669"/>
    <property type="project" value="UniProtKB-SubCell"/>
</dbReference>
<dbReference type="SMART" id="SM00054">
    <property type="entry name" value="EFh"/>
    <property type="match status" value="1"/>
</dbReference>
<evidence type="ECO:0000259" key="21">
    <source>
        <dbReference type="PROSITE" id="PS50222"/>
    </source>
</evidence>
<evidence type="ECO:0000256" key="8">
    <source>
        <dbReference type="ARBA" id="ARBA00022583"/>
    </source>
</evidence>
<evidence type="ECO:0000256" key="2">
    <source>
        <dbReference type="ARBA" id="ARBA00004134"/>
    </source>
</evidence>
<dbReference type="PROSITE" id="PS50031">
    <property type="entry name" value="EH"/>
    <property type="match status" value="2"/>
</dbReference>
<dbReference type="GO" id="GO:0016197">
    <property type="term" value="P:endosomal transport"/>
    <property type="evidence" value="ECO:0007669"/>
    <property type="project" value="TreeGrafter"/>
</dbReference>
<accession>A0A4Z0YA42</accession>
<dbReference type="PANTHER" id="PTHR11216">
    <property type="entry name" value="EH DOMAIN"/>
    <property type="match status" value="1"/>
</dbReference>
<sequence length="571" mass="64015">GALESGAVVSISARKPRATVDGVNFRWIISGTEGEIEVIVPESHWQFGDLKRSLKLKIGENETENVDFLAGDEFESKVPAIAANLARQYRAFAKGETDTVATFESSLKTHRLLDRIVRAAGRADKIVLEQHLGIKYCQATRSVNGADEMWLKLLDLNSNGKPIGGNWTSPKMAPRIEPQEIETYWQIFTTRTNGGKFLTGEQAAPLLKNSGLRDDQLERVWDVADVDNDGNLDFEEFCVAMRIIFDIVNGEYADVPATLPDWLVPESKSHLVQANRALTGKQVQFEQVDDDSDTPGLKDGFDWYMSPQDKAKYESIYQENRDMRGEISFNALEDLYESLDVPDTDIRSAWNLINPSAGSSINKDACLAFLHILNNRHEGFRIPRTVPASLRSSFERNQIDYQLDSERNASAASRWAAKADEATSTGRKAKFGDQYLTRLGRSSFKTAGTDFSTAKSDAEWEEVRLKKQLADLEAKTEKVEAEANRRRGGKRESQPALVKRELEQLLDYKRKEVRELEEGGGKAKVGGNLRGVADDLQTVKEQVDGLESHLTSRLQALEQLRREIEDQKAGR</sequence>
<evidence type="ECO:0000256" key="6">
    <source>
        <dbReference type="ARBA" id="ARBA00022475"/>
    </source>
</evidence>
<dbReference type="SUPFAM" id="SSF47473">
    <property type="entry name" value="EF-hand"/>
    <property type="match status" value="2"/>
</dbReference>
<dbReference type="InterPro" id="IPR002048">
    <property type="entry name" value="EF_hand_dom"/>
</dbReference>
<dbReference type="Pfam" id="PF12763">
    <property type="entry name" value="EH"/>
    <property type="match status" value="1"/>
</dbReference>
<evidence type="ECO:0000256" key="3">
    <source>
        <dbReference type="ARBA" id="ARBA00004413"/>
    </source>
</evidence>
<dbReference type="InterPro" id="IPR000261">
    <property type="entry name" value="EH_dom"/>
</dbReference>
<dbReference type="OrthoDB" id="1716625at2759"/>
<dbReference type="FunFam" id="1.10.238.10:FF:000339">
    <property type="entry name" value="Actin cytoskeleton-regulatory complex protein END3"/>
    <property type="match status" value="1"/>
</dbReference>
<evidence type="ECO:0000256" key="4">
    <source>
        <dbReference type="ARBA" id="ARBA00009909"/>
    </source>
</evidence>
<keyword evidence="7" id="KW-0963">Cytoplasm</keyword>
<evidence type="ECO:0000256" key="13">
    <source>
        <dbReference type="ARBA" id="ARBA00023054"/>
    </source>
</evidence>
<dbReference type="GO" id="GO:0005886">
    <property type="term" value="C:plasma membrane"/>
    <property type="evidence" value="ECO:0007669"/>
    <property type="project" value="UniProtKB-SubCell"/>
</dbReference>
<feature type="non-terminal residue" evidence="22">
    <location>
        <position position="1"/>
    </location>
</feature>
<evidence type="ECO:0000256" key="15">
    <source>
        <dbReference type="ARBA" id="ARBA00023203"/>
    </source>
</evidence>
<dbReference type="InterPro" id="IPR025604">
    <property type="entry name" value="End3"/>
</dbReference>
<keyword evidence="11" id="KW-0967">Endosome</keyword>
<name>A0A4Z0YA42_9PEZI</name>
<keyword evidence="8" id="KW-0254">Endocytosis</keyword>
<dbReference type="PROSITE" id="PS50222">
    <property type="entry name" value="EF_HAND_2"/>
    <property type="match status" value="1"/>
</dbReference>
<evidence type="ECO:0000313" key="22">
    <source>
        <dbReference type="EMBL" id="TGJ81079.1"/>
    </source>
</evidence>
<evidence type="ECO:0000313" key="23">
    <source>
        <dbReference type="Proteomes" id="UP000297716"/>
    </source>
</evidence>
<dbReference type="Gene3D" id="3.30.360.10">
    <property type="entry name" value="Dihydrodipicolinate Reductase, domain 2"/>
    <property type="match status" value="1"/>
</dbReference>
<dbReference type="AlphaFoldDB" id="A0A4Z0YA42"/>
<feature type="domain" description="EH" evidence="20">
    <location>
        <begin position="309"/>
        <end position="397"/>
    </location>
</feature>
<keyword evidence="12" id="KW-0106">Calcium</keyword>
<comment type="function">
    <text evidence="17">Component of the PAN1 actin cytoskeleton-regulatory complex required for the internalization of endosomes during actin-coupled endocytosis. The complex links the site of endocytosis to the cell membrane-associated actin cytoskeleton. Mediates uptake of external molecules and vacuolar degradation of plasma membrane proteins. Plays a role in the proper organization of the cell membrane-associated actin cytoskeleton and promotes its destabilization.</text>
</comment>
<gene>
    <name evidence="22" type="ORF">E0Z10_g7693</name>
</gene>
<evidence type="ECO:0000256" key="19">
    <source>
        <dbReference type="SAM" id="MobiDB-lite"/>
    </source>
</evidence>
<keyword evidence="9" id="KW-0479">Metal-binding</keyword>
<evidence type="ECO:0000256" key="17">
    <source>
        <dbReference type="ARBA" id="ARBA00025194"/>
    </source>
</evidence>
<evidence type="ECO:0000256" key="5">
    <source>
        <dbReference type="ARBA" id="ARBA00011159"/>
    </source>
</evidence>
<dbReference type="Pfam" id="PF12761">
    <property type="entry name" value="End3"/>
    <property type="match status" value="1"/>
</dbReference>
<evidence type="ECO:0000256" key="18">
    <source>
        <dbReference type="ARBA" id="ARBA00029684"/>
    </source>
</evidence>
<evidence type="ECO:0000256" key="9">
    <source>
        <dbReference type="ARBA" id="ARBA00022723"/>
    </source>
</evidence>
<keyword evidence="14" id="KW-0472">Membrane</keyword>
<feature type="domain" description="EH" evidence="20">
    <location>
        <begin position="180"/>
        <end position="270"/>
    </location>
</feature>
<proteinExistence type="inferred from homology"/>
<evidence type="ECO:0000256" key="14">
    <source>
        <dbReference type="ARBA" id="ARBA00023136"/>
    </source>
</evidence>
<reference evidence="22 23" key="1">
    <citation type="submission" date="2019-03" db="EMBL/GenBank/DDBJ databases">
        <title>Draft genome sequence of Xylaria hypoxylon DSM 108379, a ubiquitous saprotrophic-parasitic fungi on hardwood.</title>
        <authorList>
            <person name="Buettner E."/>
            <person name="Leonhardt S."/>
            <person name="Gebauer A.M."/>
            <person name="Liers C."/>
            <person name="Hofrichter M."/>
            <person name="Kellner H."/>
        </authorList>
    </citation>
    <scope>NUCLEOTIDE SEQUENCE [LARGE SCALE GENOMIC DNA]</scope>
    <source>
        <strain evidence="22 23">DSM 108379</strain>
    </source>
</reference>
<dbReference type="GO" id="GO:0006897">
    <property type="term" value="P:endocytosis"/>
    <property type="evidence" value="ECO:0007669"/>
    <property type="project" value="UniProtKB-KW"/>
</dbReference>
<dbReference type="SMART" id="SM00027">
    <property type="entry name" value="EH"/>
    <property type="match status" value="2"/>
</dbReference>
<keyword evidence="10" id="KW-0677">Repeat</keyword>
<evidence type="ECO:0000256" key="11">
    <source>
        <dbReference type="ARBA" id="ARBA00022753"/>
    </source>
</evidence>
<evidence type="ECO:0000256" key="10">
    <source>
        <dbReference type="ARBA" id="ARBA00022737"/>
    </source>
</evidence>
<dbReference type="GO" id="GO:0007015">
    <property type="term" value="P:actin filament organization"/>
    <property type="evidence" value="ECO:0007669"/>
    <property type="project" value="InterPro"/>
</dbReference>
<keyword evidence="23" id="KW-1185">Reference proteome</keyword>
<dbReference type="Gene3D" id="1.10.238.10">
    <property type="entry name" value="EF-hand"/>
    <property type="match status" value="2"/>
</dbReference>
<keyword evidence="6" id="KW-1003">Cell membrane</keyword>